<dbReference type="InterPro" id="IPR025110">
    <property type="entry name" value="AMP-bd_C"/>
</dbReference>
<organism evidence="5 6">
    <name type="scientific">SAR92 clade bacterium H455</name>
    <dbReference type="NCBI Taxonomy" id="2974818"/>
    <lineage>
        <taxon>Bacteria</taxon>
        <taxon>Pseudomonadati</taxon>
        <taxon>Pseudomonadota</taxon>
        <taxon>Gammaproteobacteria</taxon>
        <taxon>Cellvibrionales</taxon>
        <taxon>Porticoccaceae</taxon>
        <taxon>SAR92 clade</taxon>
    </lineage>
</organism>
<feature type="domain" description="AMP-dependent synthetase/ligase" evidence="3">
    <location>
        <begin position="52"/>
        <end position="422"/>
    </location>
</feature>
<dbReference type="Gene3D" id="3.40.50.980">
    <property type="match status" value="2"/>
</dbReference>
<protein>
    <submittedName>
        <fullName evidence="5">Acyl--CoA ligase</fullName>
    </submittedName>
</protein>
<sequence length="567" mass="61022">MPASSAPYHSAVSQLTSTGAPFEIVDSERNGSSMKVFKNAALSLLAVVNEGRQFGDAPFVTYQGKSLSFAAFFDQVDRLRSTLINQQQIQKGDKIAIAMRNCPEWMIAFVAILGCGAVAVPLNSWGREEELSQGLDDSEAKLVICDWSRYQFIEPKLPGVSAIVVEPKGECMPGASLWQLDDSANNGAPEVASNPEDPAIMLFTSGTSGRPKGVLFDNFSACQALFNIEFIGASTYMTNSDAMTQHLASGVPPKTLLSVPLFHISGLYSQFLLNLKYGRAIHLMYKWDVNEAYGLIEDEGITVLMGAPTMLLDLLQHPDIDKLDLSRISNISAGGAATPSTLADLYKSKLPKSMPGAGWGLTETGGTGAAFTGALMSQFPGTAGFLSPIIESSFRDEAGQPVADGEPGEIWIKSPTCIQSYFCGDNSGSDFAEGWFKTGDVGYLNDEGILVICDRVKDMIIRGGENIYPAEIENCLLSLDGCQEVAVFGLPSERFGEEVAATLVCNTVTSLTIADIQAHCSAQLAAFKVPQHIYISTQTLPRNATKKPLKKQIKQQFIDRQAANADS</sequence>
<dbReference type="Gene3D" id="3.30.300.30">
    <property type="match status" value="1"/>
</dbReference>
<evidence type="ECO:0000259" key="4">
    <source>
        <dbReference type="Pfam" id="PF13193"/>
    </source>
</evidence>
<dbReference type="Pfam" id="PF00501">
    <property type="entry name" value="AMP-binding"/>
    <property type="match status" value="1"/>
</dbReference>
<evidence type="ECO:0000313" key="6">
    <source>
        <dbReference type="Proteomes" id="UP001059934"/>
    </source>
</evidence>
<proteinExistence type="inferred from homology"/>
<dbReference type="Pfam" id="PF13193">
    <property type="entry name" value="AMP-binding_C"/>
    <property type="match status" value="1"/>
</dbReference>
<dbReference type="SUPFAM" id="SSF56801">
    <property type="entry name" value="Acetyl-CoA synthetase-like"/>
    <property type="match status" value="1"/>
</dbReference>
<reference evidence="5" key="1">
    <citation type="submission" date="2022-08" db="EMBL/GenBank/DDBJ databases">
        <title>Catabolic pathway analysis in culturable SAR92 clade bacteria reveals their overlooked roles in DMSP degradation in coastal seas.</title>
        <authorList>
            <person name="He X."/>
            <person name="Zhang X."/>
            <person name="Zhang Y."/>
        </authorList>
    </citation>
    <scope>NUCLEOTIDE SEQUENCE</scope>
    <source>
        <strain evidence="5">H455</strain>
    </source>
</reference>
<dbReference type="Gene3D" id="2.30.38.10">
    <property type="entry name" value="Luciferase, Domain 3"/>
    <property type="match status" value="1"/>
</dbReference>
<dbReference type="GO" id="GO:0016874">
    <property type="term" value="F:ligase activity"/>
    <property type="evidence" value="ECO:0007669"/>
    <property type="project" value="UniProtKB-KW"/>
</dbReference>
<feature type="domain" description="AMP-binding enzyme C-terminal" evidence="4">
    <location>
        <begin position="471"/>
        <end position="547"/>
    </location>
</feature>
<keyword evidence="6" id="KW-1185">Reference proteome</keyword>
<evidence type="ECO:0000256" key="1">
    <source>
        <dbReference type="ARBA" id="ARBA00006432"/>
    </source>
</evidence>
<dbReference type="PANTHER" id="PTHR43201">
    <property type="entry name" value="ACYL-COA SYNTHETASE"/>
    <property type="match status" value="1"/>
</dbReference>
<comment type="similarity">
    <text evidence="1">Belongs to the ATP-dependent AMP-binding enzyme family.</text>
</comment>
<evidence type="ECO:0000256" key="2">
    <source>
        <dbReference type="ARBA" id="ARBA00022598"/>
    </source>
</evidence>
<accession>A0ABY5TPU2</accession>
<evidence type="ECO:0000313" key="5">
    <source>
        <dbReference type="EMBL" id="UVW35844.1"/>
    </source>
</evidence>
<dbReference type="InterPro" id="IPR045851">
    <property type="entry name" value="AMP-bd_C_sf"/>
</dbReference>
<dbReference type="PANTHER" id="PTHR43201:SF5">
    <property type="entry name" value="MEDIUM-CHAIN ACYL-COA LIGASE ACSF2, MITOCHONDRIAL"/>
    <property type="match status" value="1"/>
</dbReference>
<dbReference type="Proteomes" id="UP001059934">
    <property type="component" value="Chromosome"/>
</dbReference>
<evidence type="ECO:0000259" key="3">
    <source>
        <dbReference type="Pfam" id="PF00501"/>
    </source>
</evidence>
<keyword evidence="2 5" id="KW-0436">Ligase</keyword>
<gene>
    <name evidence="5" type="ORF">NYF23_04345</name>
</gene>
<name>A0ABY5TPU2_9GAMM</name>
<dbReference type="EMBL" id="CP103416">
    <property type="protein sequence ID" value="UVW35844.1"/>
    <property type="molecule type" value="Genomic_DNA"/>
</dbReference>
<dbReference type="PROSITE" id="PS00455">
    <property type="entry name" value="AMP_BINDING"/>
    <property type="match status" value="1"/>
</dbReference>
<dbReference type="InterPro" id="IPR020845">
    <property type="entry name" value="AMP-binding_CS"/>
</dbReference>
<dbReference type="InterPro" id="IPR000873">
    <property type="entry name" value="AMP-dep_synth/lig_dom"/>
</dbReference>